<dbReference type="Pfam" id="PF00067">
    <property type="entry name" value="p450"/>
    <property type="match status" value="1"/>
</dbReference>
<evidence type="ECO:0000313" key="7">
    <source>
        <dbReference type="EnsemblMetazoa" id="GMOY005010-PA"/>
    </source>
</evidence>
<comment type="similarity">
    <text evidence="2">Belongs to the cytochrome P450 family.</text>
</comment>
<dbReference type="GO" id="GO:0016705">
    <property type="term" value="F:oxidoreductase activity, acting on paired donors, with incorporation or reduction of molecular oxygen"/>
    <property type="evidence" value="ECO:0007669"/>
    <property type="project" value="InterPro"/>
</dbReference>
<comment type="cofactor">
    <cofactor evidence="1">
        <name>heme</name>
        <dbReference type="ChEBI" id="CHEBI:30413"/>
    </cofactor>
</comment>
<evidence type="ECO:0000256" key="5">
    <source>
        <dbReference type="ARBA" id="ARBA00023004"/>
    </source>
</evidence>
<protein>
    <recommendedName>
        <fullName evidence="9">Cytochrome P450</fullName>
    </recommendedName>
</protein>
<reference evidence="7" key="1">
    <citation type="submission" date="2020-05" db="UniProtKB">
        <authorList>
            <consortium name="EnsemblMetazoa"/>
        </authorList>
    </citation>
    <scope>IDENTIFICATION</scope>
    <source>
        <strain evidence="7">Yale</strain>
    </source>
</reference>
<evidence type="ECO:0000256" key="1">
    <source>
        <dbReference type="ARBA" id="ARBA00001971"/>
    </source>
</evidence>
<dbReference type="SUPFAM" id="SSF48264">
    <property type="entry name" value="Cytochrome P450"/>
    <property type="match status" value="1"/>
</dbReference>
<keyword evidence="5" id="KW-0408">Iron</keyword>
<keyword evidence="3" id="KW-0479">Metal-binding</keyword>
<accession>A0A1B0FME0</accession>
<dbReference type="InterPro" id="IPR001128">
    <property type="entry name" value="Cyt_P450"/>
</dbReference>
<evidence type="ECO:0008006" key="9">
    <source>
        <dbReference type="Google" id="ProtNLM"/>
    </source>
</evidence>
<evidence type="ECO:0000256" key="2">
    <source>
        <dbReference type="ARBA" id="ARBA00010617"/>
    </source>
</evidence>
<dbReference type="AlphaFoldDB" id="A0A1B0FME0"/>
<proteinExistence type="inferred from homology"/>
<dbReference type="EnsemblMetazoa" id="GMOY005010-RA">
    <property type="protein sequence ID" value="GMOY005010-PA"/>
    <property type="gene ID" value="GMOY005010"/>
</dbReference>
<dbReference type="Gene3D" id="1.10.630.10">
    <property type="entry name" value="Cytochrome P450"/>
    <property type="match status" value="1"/>
</dbReference>
<dbReference type="GO" id="GO:0004497">
    <property type="term" value="F:monooxygenase activity"/>
    <property type="evidence" value="ECO:0007669"/>
    <property type="project" value="UniProtKB-KW"/>
</dbReference>
<organism evidence="7 8">
    <name type="scientific">Glossina morsitans morsitans</name>
    <name type="common">Savannah tsetse fly</name>
    <dbReference type="NCBI Taxonomy" id="37546"/>
    <lineage>
        <taxon>Eukaryota</taxon>
        <taxon>Metazoa</taxon>
        <taxon>Ecdysozoa</taxon>
        <taxon>Arthropoda</taxon>
        <taxon>Hexapoda</taxon>
        <taxon>Insecta</taxon>
        <taxon>Pterygota</taxon>
        <taxon>Neoptera</taxon>
        <taxon>Endopterygota</taxon>
        <taxon>Diptera</taxon>
        <taxon>Brachycera</taxon>
        <taxon>Muscomorpha</taxon>
        <taxon>Hippoboscoidea</taxon>
        <taxon>Glossinidae</taxon>
        <taxon>Glossina</taxon>
    </lineage>
</organism>
<dbReference type="PANTHER" id="PTHR24303">
    <property type="entry name" value="HEME-BINDING MONOOXYGENASE FAMILY"/>
    <property type="match status" value="1"/>
</dbReference>
<dbReference type="EMBL" id="CCAG010004998">
    <property type="status" value="NOT_ANNOTATED_CDS"/>
    <property type="molecule type" value="Genomic_DNA"/>
</dbReference>
<evidence type="ECO:0000313" key="8">
    <source>
        <dbReference type="Proteomes" id="UP000092444"/>
    </source>
</evidence>
<dbReference type="InterPro" id="IPR036396">
    <property type="entry name" value="Cyt_P450_sf"/>
</dbReference>
<keyword evidence="6" id="KW-0503">Monooxygenase</keyword>
<dbReference type="STRING" id="37546.A0A1B0FME0"/>
<dbReference type="PANTHER" id="PTHR24303:SF31">
    <property type="entry name" value="CYTOCHROME P450 307A1-RELATED"/>
    <property type="match status" value="1"/>
</dbReference>
<dbReference type="Proteomes" id="UP000092444">
    <property type="component" value="Unassembled WGS sequence"/>
</dbReference>
<dbReference type="EMBL" id="CCAG010004997">
    <property type="status" value="NOT_ANNOTATED_CDS"/>
    <property type="molecule type" value="Genomic_DNA"/>
</dbReference>
<dbReference type="GO" id="GO:0020037">
    <property type="term" value="F:heme binding"/>
    <property type="evidence" value="ECO:0007669"/>
    <property type="project" value="InterPro"/>
</dbReference>
<evidence type="ECO:0000256" key="3">
    <source>
        <dbReference type="ARBA" id="ARBA00022723"/>
    </source>
</evidence>
<keyword evidence="8" id="KW-1185">Reference proteome</keyword>
<name>A0A1B0FME0_GLOMM</name>
<dbReference type="GO" id="GO:0005506">
    <property type="term" value="F:iron ion binding"/>
    <property type="evidence" value="ECO:0007669"/>
    <property type="project" value="InterPro"/>
</dbReference>
<dbReference type="PhylomeDB" id="A0A1B0FME0"/>
<evidence type="ECO:0000256" key="4">
    <source>
        <dbReference type="ARBA" id="ARBA00023002"/>
    </source>
</evidence>
<dbReference type="VEuPathDB" id="VectorBase:GMOY005010"/>
<evidence type="ECO:0000256" key="6">
    <source>
        <dbReference type="ARBA" id="ARBA00023033"/>
    </source>
</evidence>
<keyword evidence="4" id="KW-0560">Oxidoreductase</keyword>
<sequence>MVLADLCPHDCFPTLAAFYRKHTTIIVNWSASIRSFILRRITHEERELNIDSEESKRHERDFADAIVESLTESENVTRDTMLFMLGDFIHGHSAVGNLALLTHGHVAKNPLIAQRIQEEADEICKTANRKVNLYDMARMPYGMPAIYEVLRYSSSPIVPHMEDIVIFVCGVTNK</sequence>